<dbReference type="InterPro" id="IPR003903">
    <property type="entry name" value="UIM_dom"/>
</dbReference>
<dbReference type="Pfam" id="PF00790">
    <property type="entry name" value="VHS"/>
    <property type="match status" value="1"/>
</dbReference>
<evidence type="ECO:0000256" key="1">
    <source>
        <dbReference type="ARBA" id="ARBA00002654"/>
    </source>
</evidence>
<feature type="compositionally biased region" description="Low complexity" evidence="12">
    <location>
        <begin position="1299"/>
        <end position="1318"/>
    </location>
</feature>
<feature type="domain" description="R3H" evidence="15">
    <location>
        <begin position="654"/>
        <end position="717"/>
    </location>
</feature>
<proteinExistence type="inferred from homology"/>
<dbReference type="Gene3D" id="1.20.5.1940">
    <property type="match status" value="1"/>
</dbReference>
<dbReference type="GO" id="GO:0033565">
    <property type="term" value="C:ESCRT-0 complex"/>
    <property type="evidence" value="ECO:0007669"/>
    <property type="project" value="TreeGrafter"/>
</dbReference>
<feature type="compositionally biased region" description="Polar residues" evidence="12">
    <location>
        <begin position="1392"/>
        <end position="1402"/>
    </location>
</feature>
<dbReference type="InterPro" id="IPR036028">
    <property type="entry name" value="SH3-like_dom_sf"/>
</dbReference>
<dbReference type="PROSITE" id="PS50002">
    <property type="entry name" value="SH3"/>
    <property type="match status" value="1"/>
</dbReference>
<feature type="compositionally biased region" description="Polar residues" evidence="12">
    <location>
        <begin position="1269"/>
        <end position="1280"/>
    </location>
</feature>
<dbReference type="SMART" id="SM00288">
    <property type="entry name" value="VHS"/>
    <property type="match status" value="1"/>
</dbReference>
<dbReference type="GO" id="GO:0010008">
    <property type="term" value="C:endosome membrane"/>
    <property type="evidence" value="ECO:0007669"/>
    <property type="project" value="UniProtKB-SubCell"/>
</dbReference>
<feature type="region of interest" description="Disordered" evidence="12">
    <location>
        <begin position="527"/>
        <end position="638"/>
    </location>
</feature>
<dbReference type="GO" id="GO:0003676">
    <property type="term" value="F:nucleic acid binding"/>
    <property type="evidence" value="ECO:0007669"/>
    <property type="project" value="UniProtKB-UniRule"/>
</dbReference>
<keyword evidence="10" id="KW-0472">Membrane</keyword>
<dbReference type="SUPFAM" id="SSF89009">
    <property type="entry name" value="GAT-like domain"/>
    <property type="match status" value="1"/>
</dbReference>
<evidence type="ECO:0000259" key="15">
    <source>
        <dbReference type="PROSITE" id="PS51061"/>
    </source>
</evidence>
<feature type="compositionally biased region" description="Pro residues" evidence="12">
    <location>
        <begin position="956"/>
        <end position="977"/>
    </location>
</feature>
<dbReference type="InterPro" id="IPR036867">
    <property type="entry name" value="R3H_dom_sf"/>
</dbReference>
<comment type="function">
    <text evidence="1">Component of the ESCRT-0 complex which is the sorting receptor for ubiquitinated cargo proteins at the multivesicular body (MVB).</text>
</comment>
<feature type="compositionally biased region" description="Polar residues" evidence="12">
    <location>
        <begin position="1109"/>
        <end position="1130"/>
    </location>
</feature>
<dbReference type="GO" id="GO:0043130">
    <property type="term" value="F:ubiquitin binding"/>
    <property type="evidence" value="ECO:0007669"/>
    <property type="project" value="InterPro"/>
</dbReference>
<evidence type="ECO:0000256" key="8">
    <source>
        <dbReference type="ARBA" id="ARBA00022753"/>
    </source>
</evidence>
<dbReference type="PANTHER" id="PTHR45929">
    <property type="entry name" value="JAK PATHWAY SIGNAL TRANSDUCTION ADAPTOR MOLECULE"/>
    <property type="match status" value="1"/>
</dbReference>
<feature type="compositionally biased region" description="Polar residues" evidence="12">
    <location>
        <begin position="773"/>
        <end position="786"/>
    </location>
</feature>
<feature type="compositionally biased region" description="Low complexity" evidence="12">
    <location>
        <begin position="344"/>
        <end position="362"/>
    </location>
</feature>
<evidence type="ECO:0000313" key="18">
    <source>
        <dbReference type="Proteomes" id="UP001213000"/>
    </source>
</evidence>
<comment type="similarity">
    <text evidence="3">Belongs to the STAM family.</text>
</comment>
<evidence type="ECO:0000259" key="13">
    <source>
        <dbReference type="PROSITE" id="PS50002"/>
    </source>
</evidence>
<feature type="compositionally biased region" description="Low complexity" evidence="12">
    <location>
        <begin position="608"/>
        <end position="621"/>
    </location>
</feature>
<reference evidence="17" key="1">
    <citation type="submission" date="2022-07" db="EMBL/GenBank/DDBJ databases">
        <title>Genome Sequence of Leucocoprinus birnbaumii.</title>
        <authorList>
            <person name="Buettner E."/>
        </authorList>
    </citation>
    <scope>NUCLEOTIDE SEQUENCE</scope>
    <source>
        <strain evidence="17">VT141</strain>
    </source>
</reference>
<evidence type="ECO:0000256" key="2">
    <source>
        <dbReference type="ARBA" id="ARBA00004125"/>
    </source>
</evidence>
<dbReference type="Gene3D" id="2.30.30.40">
    <property type="entry name" value="SH3 Domains"/>
    <property type="match status" value="1"/>
</dbReference>
<dbReference type="SUPFAM" id="SSF82708">
    <property type="entry name" value="R3H domain"/>
    <property type="match status" value="1"/>
</dbReference>
<dbReference type="PROSITE" id="PS50179">
    <property type="entry name" value="VHS"/>
    <property type="match status" value="1"/>
</dbReference>
<keyword evidence="8" id="KW-0967">Endosome</keyword>
<feature type="compositionally biased region" description="Gly residues" evidence="12">
    <location>
        <begin position="1160"/>
        <end position="1170"/>
    </location>
</feature>
<feature type="compositionally biased region" description="Low complexity" evidence="12">
    <location>
        <begin position="249"/>
        <end position="265"/>
    </location>
</feature>
<dbReference type="CDD" id="cd11805">
    <property type="entry name" value="SH3_GRB2_like_C"/>
    <property type="match status" value="1"/>
</dbReference>
<feature type="domain" description="VHS" evidence="14">
    <location>
        <begin position="72"/>
        <end position="202"/>
    </location>
</feature>
<keyword evidence="18" id="KW-1185">Reference proteome</keyword>
<gene>
    <name evidence="17" type="ORF">NP233_g2342</name>
</gene>
<organism evidence="17 18">
    <name type="scientific">Leucocoprinus birnbaumii</name>
    <dbReference type="NCBI Taxonomy" id="56174"/>
    <lineage>
        <taxon>Eukaryota</taxon>
        <taxon>Fungi</taxon>
        <taxon>Dikarya</taxon>
        <taxon>Basidiomycota</taxon>
        <taxon>Agaricomycotina</taxon>
        <taxon>Agaricomycetes</taxon>
        <taxon>Agaricomycetidae</taxon>
        <taxon>Agaricales</taxon>
        <taxon>Agaricineae</taxon>
        <taxon>Agaricaceae</taxon>
        <taxon>Leucocoprinus</taxon>
    </lineage>
</organism>
<feature type="compositionally biased region" description="Acidic residues" evidence="12">
    <location>
        <begin position="762"/>
        <end position="771"/>
    </location>
</feature>
<dbReference type="CDD" id="cd02642">
    <property type="entry name" value="R3H_encore_like"/>
    <property type="match status" value="1"/>
</dbReference>
<feature type="compositionally biased region" description="Gly residues" evidence="12">
    <location>
        <begin position="266"/>
        <end position="275"/>
    </location>
</feature>
<dbReference type="Gene3D" id="3.30.1370.50">
    <property type="entry name" value="R3H-like domain"/>
    <property type="match status" value="1"/>
</dbReference>
<evidence type="ECO:0000256" key="6">
    <source>
        <dbReference type="ARBA" id="ARBA00022443"/>
    </source>
</evidence>
<sequence>MLLPRARTRNLRGQRLAGINRTCNDPITFTATQVALSVVDAALDSEPHLRPSLPVMFGGGASNPYDEIVAKTTDENLTTENWELILNLCDKVSDEGDEGSHNVMTALLKRLAHRNPNVQLYALSLADSLSKNCGVSVNREIASRAFTQGLEKLVMDRTTHDKVRKRALQLVAQWTTEFEDDPALGVMEDCYGNLKAKGYKFETPQEPVPPTVDDEIRRKEEEELQRVLEMSMQDRGGRDQWSQYSLAAGTSSSAGASGSGSARLGGSAGASGGAAGSSSAYTAPKYQGGYVPARSPSPQRQPQAAAPQPSHQHTQPQPQPQPHSPQATTQDYSTHYTHSNASNASANIIPSPSTPTTAAAPTPASTIVTRVRALHTFEPTEPGELAFDKGDIIKVVDRGYKDWWRGQLKGRTGIFPVNYVEPMPEPTAAELAKEAEQEAAVFAQAVNVEKLLNLLRAFDPAKDNLADNEEIQELYRSSMALRPKIVKLIDKYSQKRADLVSMNETFVRARTIFDRMMEESLARHTGVYDQPTYRPPYAHTPSASSMRPDSRTGGRGRHDYPASPGPGPSISGYPGYGQAGPVGIPQAFPEPQPAPSVLGYPAGPPAPSVAGGASASTSTAPIDGTRLDPASTAIPSPLREVDPQIVEALRGKDRIYVLKLGELMESLINDERRQRMELTPATSYQRLLVHRCSAYYKLTPEVDNTNKMIYVYSTVESKIPALRISELVPPETTAAPAFKIMRRSSTDRRGKPAHQASSVTGDDGDLSDLDPSETGSLGGRSNTTGGSAKKHMTIEQREAAYNEARSRIFMGFEEKEKKDKDINSSSSSLSVASGSTKNGGSSTGDADSSSSSPATESEWSGPARRGERRQNSGYASASSSSRSIRSSAYISNGSGSSRNSRAASPSSFHYPSLYEPSNPSMPLYDPTQQQQQQQHSAPAAPIYHPPYGYPYNQGQPNPPYMPYPHAYYPPPYPPYSSPPHLSQPASDHATPSSGEQYAPPPPMHYGPTYMWPHPGQPPLQSPPMQPQPVQSQQPPANIPHAMSPPPSGQPPYQAYMHPPPHSYPYPMPGYYPNQPQPGHPMPPPPPPPPAHPPHMSGPQQLFDHHKPTINGTGNNTQANNSFRNSMSGNNPHLPPPNNSRTSQRNGYNGPMGGSIPKPRSGGGVIPGGGAAVQPARAPWSYGPGIGSGGMVANPPPQMNDTVGPRLSNTRRQSNMSNSSMNGGRSTSGDDVSSVASSASSSSRKAPTTVNAGSQHPLPARPDWAINLKPHNNSRNASITSPIPPPRSMSGGGNVQGNYSSRQQQPHSHSNSPSISLQSTDFPPLTSTSMSERRPSGAWGNTGSRPIFGQSSSVVMSPMNTMNQEMNSRLDETGFDRPPPKSAELYNPKTPKRTTMSSTTEKAQNGMGDGVVGTNTGNVNVAAVVEQVAVLSLGSGGPANGRGSVAECAGAISVVGTTGASSSSGLLQ</sequence>
<feature type="compositionally biased region" description="Polar residues" evidence="12">
    <location>
        <begin position="1243"/>
        <end position="1253"/>
    </location>
</feature>
<dbReference type="GO" id="GO:0043328">
    <property type="term" value="P:protein transport to vacuole involved in ubiquitin-dependent protein catabolic process via the multivesicular body sorting pathway"/>
    <property type="evidence" value="ECO:0007669"/>
    <property type="project" value="TreeGrafter"/>
</dbReference>
<dbReference type="Proteomes" id="UP001213000">
    <property type="component" value="Unassembled WGS sequence"/>
</dbReference>
<comment type="caution">
    <text evidence="17">The sequence shown here is derived from an EMBL/GenBank/DDBJ whole genome shotgun (WGS) entry which is preliminary data.</text>
</comment>
<dbReference type="PROSITE" id="PS50330">
    <property type="entry name" value="UIM"/>
    <property type="match status" value="1"/>
</dbReference>
<dbReference type="Pfam" id="PF00018">
    <property type="entry name" value="SH3_1"/>
    <property type="match status" value="1"/>
</dbReference>
<dbReference type="GO" id="GO:0035091">
    <property type="term" value="F:phosphatidylinositol binding"/>
    <property type="evidence" value="ECO:0007669"/>
    <property type="project" value="InterPro"/>
</dbReference>
<evidence type="ECO:0000256" key="4">
    <source>
        <dbReference type="ARBA" id="ARBA00017923"/>
    </source>
</evidence>
<evidence type="ECO:0000256" key="9">
    <source>
        <dbReference type="ARBA" id="ARBA00022927"/>
    </source>
</evidence>
<feature type="region of interest" description="Disordered" evidence="12">
    <location>
        <begin position="816"/>
        <end position="1351"/>
    </location>
</feature>
<feature type="compositionally biased region" description="Low complexity" evidence="12">
    <location>
        <begin position="292"/>
        <end position="316"/>
    </location>
</feature>
<dbReference type="InterPro" id="IPR002014">
    <property type="entry name" value="VHS_dom"/>
</dbReference>
<evidence type="ECO:0000256" key="7">
    <source>
        <dbReference type="ARBA" id="ARBA00022448"/>
    </source>
</evidence>
<evidence type="ECO:0000256" key="10">
    <source>
        <dbReference type="ARBA" id="ARBA00023136"/>
    </source>
</evidence>
<keyword evidence="7" id="KW-0813">Transport</keyword>
<dbReference type="Pfam" id="PF03127">
    <property type="entry name" value="GAT"/>
    <property type="match status" value="1"/>
</dbReference>
<feature type="domain" description="SUZ" evidence="16">
    <location>
        <begin position="718"/>
        <end position="813"/>
    </location>
</feature>
<dbReference type="InterPro" id="IPR008942">
    <property type="entry name" value="ENTH_VHS"/>
</dbReference>
<dbReference type="CDD" id="cd16978">
    <property type="entry name" value="VHS_HSE1"/>
    <property type="match status" value="1"/>
</dbReference>
<feature type="compositionally biased region" description="Pro residues" evidence="12">
    <location>
        <begin position="1057"/>
        <end position="1092"/>
    </location>
</feature>
<dbReference type="Pfam" id="PF12752">
    <property type="entry name" value="SUZ"/>
    <property type="match status" value="1"/>
</dbReference>
<dbReference type="SUPFAM" id="SSF48464">
    <property type="entry name" value="ENTH/VHS domain"/>
    <property type="match status" value="1"/>
</dbReference>
<keyword evidence="9" id="KW-0653">Protein transport</keyword>
<feature type="compositionally biased region" description="Low complexity" evidence="12">
    <location>
        <begin position="874"/>
        <end position="907"/>
    </location>
</feature>
<dbReference type="InterPro" id="IPR024771">
    <property type="entry name" value="SUZ"/>
</dbReference>
<feature type="compositionally biased region" description="Low complexity" evidence="12">
    <location>
        <begin position="824"/>
        <end position="861"/>
    </location>
</feature>
<feature type="compositionally biased region" description="Polar residues" evidence="12">
    <location>
        <begin position="331"/>
        <end position="343"/>
    </location>
</feature>
<evidence type="ECO:0000256" key="11">
    <source>
        <dbReference type="PROSITE-ProRule" id="PRU00192"/>
    </source>
</evidence>
<feature type="region of interest" description="Disordered" evidence="12">
    <location>
        <begin position="741"/>
        <end position="794"/>
    </location>
</feature>
<dbReference type="InterPro" id="IPR001374">
    <property type="entry name" value="R3H_dom"/>
</dbReference>
<evidence type="ECO:0000259" key="16">
    <source>
        <dbReference type="PROSITE" id="PS51673"/>
    </source>
</evidence>
<dbReference type="PRINTS" id="PR00452">
    <property type="entry name" value="SH3DOMAIN"/>
</dbReference>
<feature type="compositionally biased region" description="Low complexity" evidence="12">
    <location>
        <begin position="1207"/>
        <end position="1242"/>
    </location>
</feature>
<evidence type="ECO:0000256" key="5">
    <source>
        <dbReference type="ARBA" id="ARBA00018978"/>
    </source>
</evidence>
<protein>
    <recommendedName>
        <fullName evidence="4">Class E vacuolar protein-sorting machinery protein HSE1</fullName>
    </recommendedName>
    <alternativeName>
        <fullName evidence="5">Class E vacuolar protein-sorting machinery protein hse1</fullName>
    </alternativeName>
</protein>
<dbReference type="InterPro" id="IPR050670">
    <property type="entry name" value="STAM"/>
</dbReference>
<feature type="compositionally biased region" description="Basic and acidic residues" evidence="12">
    <location>
        <begin position="1369"/>
        <end position="1378"/>
    </location>
</feature>
<dbReference type="CDD" id="cd21386">
    <property type="entry name" value="GAT_Hse1"/>
    <property type="match status" value="1"/>
</dbReference>
<dbReference type="SUPFAM" id="SSF50044">
    <property type="entry name" value="SH3-domain"/>
    <property type="match status" value="1"/>
</dbReference>
<dbReference type="SMART" id="SM00326">
    <property type="entry name" value="SH3"/>
    <property type="match status" value="1"/>
</dbReference>
<dbReference type="Gene3D" id="1.25.40.90">
    <property type="match status" value="1"/>
</dbReference>
<comment type="subcellular location">
    <subcellularLocation>
        <location evidence="2">Endosome membrane</location>
        <topology evidence="2">Peripheral membrane protein</topology>
        <orientation evidence="2">Cytoplasmic side</orientation>
    </subcellularLocation>
</comment>
<evidence type="ECO:0000313" key="17">
    <source>
        <dbReference type="EMBL" id="KAJ3573574.1"/>
    </source>
</evidence>
<dbReference type="PROSITE" id="PS51061">
    <property type="entry name" value="R3H"/>
    <property type="match status" value="1"/>
</dbReference>
<feature type="region of interest" description="Disordered" evidence="12">
    <location>
        <begin position="249"/>
        <end position="362"/>
    </location>
</feature>
<dbReference type="InterPro" id="IPR001452">
    <property type="entry name" value="SH3_domain"/>
</dbReference>
<evidence type="ECO:0000259" key="14">
    <source>
        <dbReference type="PROSITE" id="PS50179"/>
    </source>
</evidence>
<dbReference type="EMBL" id="JANIEX010000098">
    <property type="protein sequence ID" value="KAJ3573574.1"/>
    <property type="molecule type" value="Genomic_DNA"/>
</dbReference>
<evidence type="ECO:0000256" key="3">
    <source>
        <dbReference type="ARBA" id="ARBA00009666"/>
    </source>
</evidence>
<feature type="domain" description="SH3" evidence="13">
    <location>
        <begin position="366"/>
        <end position="425"/>
    </location>
</feature>
<feature type="compositionally biased region" description="Polar residues" evidence="12">
    <location>
        <begin position="983"/>
        <end position="995"/>
    </location>
</feature>
<feature type="compositionally biased region" description="Pro residues" evidence="12">
    <location>
        <begin position="1014"/>
        <end position="1026"/>
    </location>
</feature>
<feature type="region of interest" description="Disordered" evidence="12">
    <location>
        <begin position="1369"/>
        <end position="1410"/>
    </location>
</feature>
<keyword evidence="6 11" id="KW-0728">SH3 domain</keyword>
<feature type="compositionally biased region" description="Basic and acidic residues" evidence="12">
    <location>
        <begin position="548"/>
        <end position="560"/>
    </location>
</feature>
<dbReference type="PANTHER" id="PTHR45929:SF3">
    <property type="entry name" value="JAK PATHWAY SIGNAL TRANSDUCTION ADAPTOR MOLECULE"/>
    <property type="match status" value="1"/>
</dbReference>
<accession>A0AAD5W4M5</accession>
<feature type="compositionally biased region" description="Polar residues" evidence="12">
    <location>
        <begin position="1338"/>
        <end position="1351"/>
    </location>
</feature>
<dbReference type="InterPro" id="IPR004152">
    <property type="entry name" value="GAT_dom"/>
</dbReference>
<evidence type="ECO:0000256" key="12">
    <source>
        <dbReference type="SAM" id="MobiDB-lite"/>
    </source>
</evidence>
<name>A0AAD5W4M5_9AGAR</name>
<dbReference type="PROSITE" id="PS51673">
    <property type="entry name" value="SUZ"/>
    <property type="match status" value="1"/>
</dbReference>